<accession>A0A143BJ62</accession>
<reference evidence="1 2" key="1">
    <citation type="journal article" date="2014" name="Proc. Natl. Acad. Sci. U.S.A.">
        <title>Functional type 2 photosynthetic reaction centers found in the rare bacterial phylum Gemmatimonadetes.</title>
        <authorList>
            <person name="Zeng Y."/>
            <person name="Feng F."/>
            <person name="Medova H."/>
            <person name="Dean J."/>
            <person name="Koblizek M."/>
        </authorList>
    </citation>
    <scope>NUCLEOTIDE SEQUENCE [LARGE SCALE GENOMIC DNA]</scope>
    <source>
        <strain evidence="1 2">AP64</strain>
    </source>
</reference>
<reference evidence="1 2" key="2">
    <citation type="journal article" date="2016" name="Environ. Microbiol. Rep.">
        <title>Metagenomic evidence for the presence of phototrophic Gemmatimonadetes bacteria in diverse environments.</title>
        <authorList>
            <person name="Zeng Y."/>
            <person name="Baumbach J."/>
            <person name="Barbosa E.G."/>
            <person name="Azevedo V."/>
            <person name="Zhang C."/>
            <person name="Koblizek M."/>
        </authorList>
    </citation>
    <scope>NUCLEOTIDE SEQUENCE [LARGE SCALE GENOMIC DNA]</scope>
    <source>
        <strain evidence="1 2">AP64</strain>
    </source>
</reference>
<dbReference type="EMBL" id="CP011454">
    <property type="protein sequence ID" value="AMW05059.1"/>
    <property type="molecule type" value="Genomic_DNA"/>
</dbReference>
<dbReference type="Proteomes" id="UP000076404">
    <property type="component" value="Chromosome"/>
</dbReference>
<gene>
    <name evidence="1" type="ORF">GEMMAAP_09950</name>
</gene>
<dbReference type="KEGG" id="gph:GEMMAAP_09950"/>
<evidence type="ECO:0000313" key="2">
    <source>
        <dbReference type="Proteomes" id="UP000076404"/>
    </source>
</evidence>
<organism evidence="1 2">
    <name type="scientific">Gemmatimonas phototrophica</name>
    <dbReference type="NCBI Taxonomy" id="1379270"/>
    <lineage>
        <taxon>Bacteria</taxon>
        <taxon>Pseudomonadati</taxon>
        <taxon>Gemmatimonadota</taxon>
        <taxon>Gemmatimonadia</taxon>
        <taxon>Gemmatimonadales</taxon>
        <taxon>Gemmatimonadaceae</taxon>
        <taxon>Gemmatimonas</taxon>
    </lineage>
</organism>
<dbReference type="STRING" id="1379270.GEMMAAP_09950"/>
<evidence type="ECO:0000313" key="1">
    <source>
        <dbReference type="EMBL" id="AMW05059.1"/>
    </source>
</evidence>
<name>A0A143BJ62_9BACT</name>
<protein>
    <submittedName>
        <fullName evidence="1">Uncharacterized protein</fullName>
    </submittedName>
</protein>
<proteinExistence type="predicted"/>
<keyword evidence="2" id="KW-1185">Reference proteome</keyword>
<dbReference type="AlphaFoldDB" id="A0A143BJ62"/>
<sequence>MMVPAGGAEQSMATAATVGEWIARMDPAPPPALHRRLSTLVSASAARPVAEVPEACLEAGEQLLDELLASGSTSRATALDLLAVDALITYAFQAAADDPARLEERAARAMARIAALPEALKG</sequence>
<dbReference type="eggNOG" id="ENOG5034CFS">
    <property type="taxonomic scope" value="Bacteria"/>
</dbReference>